<dbReference type="PROSITE" id="PS51819">
    <property type="entry name" value="VOC"/>
    <property type="match status" value="2"/>
</dbReference>
<dbReference type="Gene3D" id="3.10.180.10">
    <property type="entry name" value="2,3-Dihydroxybiphenyl 1,2-Dioxygenase, domain 1"/>
    <property type="match status" value="2"/>
</dbReference>
<name>A0A844YWG1_9SPHN</name>
<dbReference type="Proteomes" id="UP000466966">
    <property type="component" value="Unassembled WGS sequence"/>
</dbReference>
<feature type="domain" description="VOC" evidence="1">
    <location>
        <begin position="4"/>
        <end position="124"/>
    </location>
</feature>
<proteinExistence type="predicted"/>
<dbReference type="InterPro" id="IPR029068">
    <property type="entry name" value="Glyas_Bleomycin-R_OHBP_Dase"/>
</dbReference>
<dbReference type="EMBL" id="WTYV01000005">
    <property type="protein sequence ID" value="MXO72675.1"/>
    <property type="molecule type" value="Genomic_DNA"/>
</dbReference>
<gene>
    <name evidence="2" type="ORF">GRI99_13665</name>
</gene>
<dbReference type="CDD" id="cd07247">
    <property type="entry name" value="SgaA_N_like"/>
    <property type="match status" value="1"/>
</dbReference>
<dbReference type="InterPro" id="IPR004360">
    <property type="entry name" value="Glyas_Fos-R_dOase_dom"/>
</dbReference>
<evidence type="ECO:0000259" key="1">
    <source>
        <dbReference type="PROSITE" id="PS51819"/>
    </source>
</evidence>
<reference evidence="2 3" key="1">
    <citation type="submission" date="2019-12" db="EMBL/GenBank/DDBJ databases">
        <title>Genomic-based taxomic classification of the family Erythrobacteraceae.</title>
        <authorList>
            <person name="Xu L."/>
        </authorList>
    </citation>
    <scope>NUCLEOTIDE SEQUENCE [LARGE SCALE GENOMIC DNA]</scope>
    <source>
        <strain evidence="2 3">M0322</strain>
    </source>
</reference>
<dbReference type="InterPro" id="IPR037523">
    <property type="entry name" value="VOC_core"/>
</dbReference>
<sequence>MTGSFIWYELMTPDPAGAAAFYGAVAGWTIAQHGNAMPNGSEYRMIGRSDGGNAGGVLTLTPGMAQMGMEPVWIGYIHAPDLDQAVARLQAGGGTVHMPVTDMGVGRMAMVSDPWGATFYLMDPVPPAGQPDAVSDVFADKPQHMRWNQHWSPDARAAAAFYADLVGWRQDGGMTMPDGRDYLFVHAGDVAVGALGTMLPEGRGPRWEFILGVEDIDRAVAAVAAKGGTVEGEIGQVPGGDWSASIVDPQGARLGLVGPRKE</sequence>
<comment type="caution">
    <text evidence="2">The sequence shown here is derived from an EMBL/GenBank/DDBJ whole genome shotgun (WGS) entry which is preliminary data.</text>
</comment>
<dbReference type="PANTHER" id="PTHR33993:SF14">
    <property type="entry name" value="GB|AAF24581.1"/>
    <property type="match status" value="1"/>
</dbReference>
<dbReference type="PANTHER" id="PTHR33993">
    <property type="entry name" value="GLYOXALASE-RELATED"/>
    <property type="match status" value="1"/>
</dbReference>
<dbReference type="OrthoDB" id="9793039at2"/>
<dbReference type="InterPro" id="IPR052164">
    <property type="entry name" value="Anthracycline_SecMetBiosynth"/>
</dbReference>
<accession>A0A844YWG1</accession>
<dbReference type="SUPFAM" id="SSF54593">
    <property type="entry name" value="Glyoxalase/Bleomycin resistance protein/Dihydroxybiphenyl dioxygenase"/>
    <property type="match status" value="2"/>
</dbReference>
<evidence type="ECO:0000313" key="3">
    <source>
        <dbReference type="Proteomes" id="UP000466966"/>
    </source>
</evidence>
<evidence type="ECO:0000313" key="2">
    <source>
        <dbReference type="EMBL" id="MXO72675.1"/>
    </source>
</evidence>
<protein>
    <submittedName>
        <fullName evidence="2">VOC family protein</fullName>
    </submittedName>
</protein>
<dbReference type="RefSeq" id="WP_160772585.1">
    <property type="nucleotide sequence ID" value="NZ_WTYV01000005.1"/>
</dbReference>
<dbReference type="AlphaFoldDB" id="A0A844YWG1"/>
<organism evidence="2 3">
    <name type="scientific">Alteraurantiacibacter buctensis</name>
    <dbReference type="NCBI Taxonomy" id="1503981"/>
    <lineage>
        <taxon>Bacteria</taxon>
        <taxon>Pseudomonadati</taxon>
        <taxon>Pseudomonadota</taxon>
        <taxon>Alphaproteobacteria</taxon>
        <taxon>Sphingomonadales</taxon>
        <taxon>Erythrobacteraceae</taxon>
        <taxon>Alteraurantiacibacter</taxon>
    </lineage>
</organism>
<dbReference type="Pfam" id="PF00903">
    <property type="entry name" value="Glyoxalase"/>
    <property type="match status" value="2"/>
</dbReference>
<feature type="domain" description="VOC" evidence="1">
    <location>
        <begin position="141"/>
        <end position="259"/>
    </location>
</feature>
<keyword evidence="3" id="KW-1185">Reference proteome</keyword>